<gene>
    <name evidence="6" type="ORF">ES716_00315</name>
</gene>
<dbReference type="NCBIfam" id="TIGR00236">
    <property type="entry name" value="wecB"/>
    <property type="match status" value="1"/>
</dbReference>
<organism evidence="6 7">
    <name type="scientific">Campylobacter coli</name>
    <dbReference type="NCBI Taxonomy" id="195"/>
    <lineage>
        <taxon>Bacteria</taxon>
        <taxon>Pseudomonadati</taxon>
        <taxon>Campylobacterota</taxon>
        <taxon>Epsilonproteobacteria</taxon>
        <taxon>Campylobacterales</taxon>
        <taxon>Campylobacteraceae</taxon>
        <taxon>Campylobacter</taxon>
    </lineage>
</organism>
<proteinExistence type="inferred from homology"/>
<dbReference type="SUPFAM" id="SSF53756">
    <property type="entry name" value="UDP-Glycosyltransferase/glycogen phosphorylase"/>
    <property type="match status" value="1"/>
</dbReference>
<evidence type="ECO:0000313" key="6">
    <source>
        <dbReference type="EMBL" id="EAH8156395.1"/>
    </source>
</evidence>
<evidence type="ECO:0000256" key="2">
    <source>
        <dbReference type="ARBA" id="ARBA00038209"/>
    </source>
</evidence>
<dbReference type="Pfam" id="PF02350">
    <property type="entry name" value="Epimerase_2"/>
    <property type="match status" value="1"/>
</dbReference>
<evidence type="ECO:0000259" key="5">
    <source>
        <dbReference type="Pfam" id="PF02350"/>
    </source>
</evidence>
<sequence>MKNLLFVLGTRPEAIKLAPLILEFKKYPNLYNVIVCNTEQQKELSNQALNFFGIKADIFLDVMKPNQRLSELQARLLMQLEKIIDQIKIDVTIIQGDTMSVFAGALVSFFHKIPIVYVEAGLRSYDLNEPFPEESIRQMTSRIATLHFTPTSEATEALKKEQISSQKIYLTGNTGIDALRLLSENQDAIYGKFWSKIGIDIEKDEVVLVTIHRRENHGDRLVSILKAIEKLSRAFPTHRFILPVHPNPNIRENIYKHLNKYENIFLIEPIEYPYLVHILKNAKLILTDSGGIQEEAPTFGCPILVLRYETERKEGIKLGFSQLVGTETELIYKKASDILSLDKKETRIHKENPYGDGMASQRIEKVIRRFLYE</sequence>
<evidence type="ECO:0000256" key="1">
    <source>
        <dbReference type="ARBA" id="ARBA00023235"/>
    </source>
</evidence>
<dbReference type="EC" id="5.1.3.14" evidence="3"/>
<dbReference type="PANTHER" id="PTHR43174">
    <property type="entry name" value="UDP-N-ACETYLGLUCOSAMINE 2-EPIMERASE"/>
    <property type="match status" value="1"/>
</dbReference>
<dbReference type="PANTHER" id="PTHR43174:SF2">
    <property type="entry name" value="UDP-N-ACETYLGLUCOSAMINE 2-EPIMERASE"/>
    <property type="match status" value="1"/>
</dbReference>
<dbReference type="InterPro" id="IPR003331">
    <property type="entry name" value="UDP_GlcNAc_Epimerase_2_dom"/>
</dbReference>
<feature type="domain" description="UDP-N-acetylglucosamine 2-epimerase" evidence="5">
    <location>
        <begin position="32"/>
        <end position="367"/>
    </location>
</feature>
<keyword evidence="1 4" id="KW-0413">Isomerase</keyword>
<reference evidence="6 7" key="1">
    <citation type="submission" date="2019-01" db="EMBL/GenBank/DDBJ databases">
        <authorList>
            <consortium name="PulseNet: The National Subtyping Network for Foodborne Disease Surveillance"/>
            <person name="Tarr C.L."/>
            <person name="Trees E."/>
            <person name="Katz L.S."/>
            <person name="Carleton-Romer H.A."/>
            <person name="Stroika S."/>
            <person name="Kucerova Z."/>
            <person name="Roache K.F."/>
            <person name="Sabol A.L."/>
            <person name="Besser J."/>
            <person name="Gerner-Smidt P."/>
        </authorList>
    </citation>
    <scope>NUCLEOTIDE SEQUENCE [LARGE SCALE GENOMIC DNA]</scope>
    <source>
        <strain evidence="6 7">PNUSAC007828</strain>
    </source>
</reference>
<comment type="similarity">
    <text evidence="2 4">Belongs to the UDP-N-acetylglucosamine 2-epimerase family.</text>
</comment>
<evidence type="ECO:0000256" key="4">
    <source>
        <dbReference type="RuleBase" id="RU003513"/>
    </source>
</evidence>
<dbReference type="GO" id="GO:0008761">
    <property type="term" value="F:UDP-N-acetylglucosamine 2-epimerase activity"/>
    <property type="evidence" value="ECO:0007669"/>
    <property type="project" value="UniProtKB-EC"/>
</dbReference>
<dbReference type="AlphaFoldDB" id="A0A823X4F1"/>
<protein>
    <recommendedName>
        <fullName evidence="3">UDP-N-acetylglucosamine 2-epimerase (non-hydrolyzing)</fullName>
        <ecNumber evidence="3">5.1.3.14</ecNumber>
    </recommendedName>
</protein>
<dbReference type="EMBL" id="AABKAB010000001">
    <property type="protein sequence ID" value="EAH8156395.1"/>
    <property type="molecule type" value="Genomic_DNA"/>
</dbReference>
<evidence type="ECO:0000256" key="3">
    <source>
        <dbReference type="ARBA" id="ARBA00038858"/>
    </source>
</evidence>
<dbReference type="Proteomes" id="UP000576616">
    <property type="component" value="Unassembled WGS sequence"/>
</dbReference>
<dbReference type="RefSeq" id="WP_059006853.1">
    <property type="nucleotide sequence ID" value="NZ_FBFQ01000015.1"/>
</dbReference>
<evidence type="ECO:0000313" key="7">
    <source>
        <dbReference type="Proteomes" id="UP000576616"/>
    </source>
</evidence>
<comment type="caution">
    <text evidence="6">The sequence shown here is derived from an EMBL/GenBank/DDBJ whole genome shotgun (WGS) entry which is preliminary data.</text>
</comment>
<dbReference type="CDD" id="cd03786">
    <property type="entry name" value="GTB_UDP-GlcNAc_2-Epimerase"/>
    <property type="match status" value="1"/>
</dbReference>
<accession>A0A823X4F1</accession>
<name>A0A823X4F1_CAMCO</name>
<dbReference type="InterPro" id="IPR029767">
    <property type="entry name" value="WecB-like"/>
</dbReference>
<dbReference type="Gene3D" id="3.40.50.2000">
    <property type="entry name" value="Glycogen Phosphorylase B"/>
    <property type="match status" value="2"/>
</dbReference>